<reference evidence="2 3" key="1">
    <citation type="journal article" date="2019" name="Sci. Rep.">
        <title>Comparative genomics of chytrid fungi reveal insights into the obligate biotrophic and pathogenic lifestyle of Synchytrium endobioticum.</title>
        <authorList>
            <person name="van de Vossenberg B.T.L.H."/>
            <person name="Warris S."/>
            <person name="Nguyen H.D.T."/>
            <person name="van Gent-Pelzer M.P.E."/>
            <person name="Joly D.L."/>
            <person name="van de Geest H.C."/>
            <person name="Bonants P.J.M."/>
            <person name="Smith D.S."/>
            <person name="Levesque C.A."/>
            <person name="van der Lee T.A.J."/>
        </authorList>
    </citation>
    <scope>NUCLEOTIDE SEQUENCE [LARGE SCALE GENOMIC DNA]</scope>
    <source>
        <strain evidence="2 3">MB42</strain>
    </source>
</reference>
<dbReference type="AlphaFoldDB" id="A0A507DKK0"/>
<protein>
    <submittedName>
        <fullName evidence="2">Uncharacterized protein</fullName>
    </submittedName>
</protein>
<name>A0A507DKK0_9FUNG</name>
<feature type="region of interest" description="Disordered" evidence="1">
    <location>
        <begin position="67"/>
        <end position="103"/>
    </location>
</feature>
<evidence type="ECO:0000256" key="1">
    <source>
        <dbReference type="SAM" id="MobiDB-lite"/>
    </source>
</evidence>
<sequence length="103" mass="11755">METHEDLTAQKRKSRVKPVVRHYAEDDTLQEWRKYSKKLKELQRNLIRCNMDQLAAIKGLYEESLQRPSAGGGVPVASGDAGQEQICARRQPASLRPHTQLQD</sequence>
<evidence type="ECO:0000313" key="2">
    <source>
        <dbReference type="EMBL" id="TPX52182.1"/>
    </source>
</evidence>
<dbReference type="Proteomes" id="UP000317494">
    <property type="component" value="Unassembled WGS sequence"/>
</dbReference>
<gene>
    <name evidence="2" type="ORF">SeMB42_g01592</name>
</gene>
<organism evidence="2 3">
    <name type="scientific">Synchytrium endobioticum</name>
    <dbReference type="NCBI Taxonomy" id="286115"/>
    <lineage>
        <taxon>Eukaryota</taxon>
        <taxon>Fungi</taxon>
        <taxon>Fungi incertae sedis</taxon>
        <taxon>Chytridiomycota</taxon>
        <taxon>Chytridiomycota incertae sedis</taxon>
        <taxon>Chytridiomycetes</taxon>
        <taxon>Synchytriales</taxon>
        <taxon>Synchytriaceae</taxon>
        <taxon>Synchytrium</taxon>
    </lineage>
</organism>
<comment type="caution">
    <text evidence="2">The sequence shown here is derived from an EMBL/GenBank/DDBJ whole genome shotgun (WGS) entry which is preliminary data.</text>
</comment>
<evidence type="ECO:0000313" key="3">
    <source>
        <dbReference type="Proteomes" id="UP000317494"/>
    </source>
</evidence>
<keyword evidence="3" id="KW-1185">Reference proteome</keyword>
<accession>A0A507DKK0</accession>
<dbReference type="EMBL" id="QEAN01000042">
    <property type="protein sequence ID" value="TPX52182.1"/>
    <property type="molecule type" value="Genomic_DNA"/>
</dbReference>
<dbReference type="VEuPathDB" id="FungiDB:SeMB42_g01592"/>
<proteinExistence type="predicted"/>